<dbReference type="InterPro" id="IPR036278">
    <property type="entry name" value="Sialidase_sf"/>
</dbReference>
<reference evidence="1 2" key="1">
    <citation type="submission" date="2021-03" db="EMBL/GenBank/DDBJ databases">
        <title>Genomic Encyclopedia of Type Strains, Phase IV (KMG-IV): sequencing the most valuable type-strain genomes for metagenomic binning, comparative biology and taxonomic classification.</title>
        <authorList>
            <person name="Goeker M."/>
        </authorList>
    </citation>
    <scope>NUCLEOTIDE SEQUENCE [LARGE SCALE GENOMIC DNA]</scope>
    <source>
        <strain evidence="1 2">DSM 26048</strain>
    </source>
</reference>
<keyword evidence="2" id="KW-1185">Reference proteome</keyword>
<gene>
    <name evidence="1" type="ORF">J2Z66_003064</name>
</gene>
<organism evidence="1 2">
    <name type="scientific">Paenibacillus eucommiae</name>
    <dbReference type="NCBI Taxonomy" id="1355755"/>
    <lineage>
        <taxon>Bacteria</taxon>
        <taxon>Bacillati</taxon>
        <taxon>Bacillota</taxon>
        <taxon>Bacilli</taxon>
        <taxon>Bacillales</taxon>
        <taxon>Paenibacillaceae</taxon>
        <taxon>Paenibacillus</taxon>
    </lineage>
</organism>
<dbReference type="EMBL" id="JAGGLB010000009">
    <property type="protein sequence ID" value="MBP1991457.1"/>
    <property type="molecule type" value="Genomic_DNA"/>
</dbReference>
<dbReference type="Gene3D" id="2.120.10.10">
    <property type="match status" value="1"/>
</dbReference>
<accession>A0ABS4IV58</accession>
<evidence type="ECO:0008006" key="3">
    <source>
        <dbReference type="Google" id="ProtNLM"/>
    </source>
</evidence>
<proteinExistence type="predicted"/>
<evidence type="ECO:0000313" key="1">
    <source>
        <dbReference type="EMBL" id="MBP1991457.1"/>
    </source>
</evidence>
<comment type="caution">
    <text evidence="1">The sequence shown here is derived from an EMBL/GenBank/DDBJ whole genome shotgun (WGS) entry which is preliminary data.</text>
</comment>
<sequence>MSAIQPLAQSFVKVYESPLPASVYCYSPGITRLSSGRLVVSLDLSGPGARELPGPWQQIEAGFWWSGKVFTSDDRGSTWTHKTDFPFMHARPFTAGSSLYVLGHCHDLTIMRSDDEGETWSEPVRLTDGQEWHQAPCNVHYTQDSIYLVMEKKVHNDMLGWPVSVFAPVLMRGRLDTDLTKRENWTFASELVFRDAVPAQELNYFGVPFFLTPPKSLVAIAPGREASPIGWLETNVVQIVDPSHYWYSEERTFHLWMRAHTGGTGYAALAKVVEHSDGSMTTMLETVPSGKTVVYVPCPGGQMKFHILYDEVTRLYWLLSSQATDSMTRAELLSPERFNLPNNERHRLQLHFSKNCIDWCFAGLVATGGTDRECRHYASMVIDGEDLHLVSRSGDAHAADAHNGNIISFHSIPRFRDLVY</sequence>
<name>A0ABS4IV58_9BACL</name>
<protein>
    <recommendedName>
        <fullName evidence="3">Exo-alpha-sialidase</fullName>
    </recommendedName>
</protein>
<dbReference type="RefSeq" id="WP_209972219.1">
    <property type="nucleotide sequence ID" value="NZ_JAGGLB010000009.1"/>
</dbReference>
<dbReference type="CDD" id="cd15482">
    <property type="entry name" value="Sialidase_non-viral"/>
    <property type="match status" value="2"/>
</dbReference>
<evidence type="ECO:0000313" key="2">
    <source>
        <dbReference type="Proteomes" id="UP001519287"/>
    </source>
</evidence>
<dbReference type="SUPFAM" id="SSF50939">
    <property type="entry name" value="Sialidases"/>
    <property type="match status" value="1"/>
</dbReference>
<dbReference type="Proteomes" id="UP001519287">
    <property type="component" value="Unassembled WGS sequence"/>
</dbReference>